<reference evidence="1 2" key="1">
    <citation type="submission" date="2019-08" db="EMBL/GenBank/DDBJ databases">
        <authorList>
            <person name="Peeters C."/>
        </authorList>
    </citation>
    <scope>NUCLEOTIDE SEQUENCE [LARGE SCALE GENOMIC DNA]</scope>
    <source>
        <strain evidence="1 2">LMG 31115</strain>
    </source>
</reference>
<dbReference type="AlphaFoldDB" id="A0A5E4S4H9"/>
<dbReference type="Pfam" id="PF04340">
    <property type="entry name" value="DUF484"/>
    <property type="match status" value="1"/>
</dbReference>
<protein>
    <recommendedName>
        <fullName evidence="3">3',5'-cyclic-nucleotide phosphodiesterase</fullName>
    </recommendedName>
</protein>
<dbReference type="PANTHER" id="PTHR38765">
    <property type="entry name" value="DUF484 DOMAIN-CONTAINING PROTEIN"/>
    <property type="match status" value="1"/>
</dbReference>
<keyword evidence="2" id="KW-1185">Reference proteome</keyword>
<organism evidence="1 2">
    <name type="scientific">Pandoraea iniqua</name>
    <dbReference type="NCBI Taxonomy" id="2508288"/>
    <lineage>
        <taxon>Bacteria</taxon>
        <taxon>Pseudomonadati</taxon>
        <taxon>Pseudomonadota</taxon>
        <taxon>Betaproteobacteria</taxon>
        <taxon>Burkholderiales</taxon>
        <taxon>Burkholderiaceae</taxon>
        <taxon>Pandoraea</taxon>
    </lineage>
</organism>
<sequence length="225" mass="24844">MNDRDIAEYLIAHPDFFERHAELLAGVRLTSPHGQRAVSLQERQIEMQREKTKQIERRLAELMRYGHENDDISAKLHRWTLGLLGERDPHALPDAIARGLRDVFNVPFAAVRVWNVSAPYQPAEFARSVSEEVKIFASSLATPYCGANTGFEAVTWLGAPVDPASVALLALRDPLAQQGAEAPVFGLLVMGSDDARRFHEGMATDFLSQIGELAGAALSKLRADD</sequence>
<gene>
    <name evidence="1" type="ORF">PIN31115_00496</name>
</gene>
<dbReference type="InterPro" id="IPR007435">
    <property type="entry name" value="DUF484"/>
</dbReference>
<dbReference type="RefSeq" id="WP_150682746.1">
    <property type="nucleotide sequence ID" value="NZ_CABPSI010000001.1"/>
</dbReference>
<dbReference type="PANTHER" id="PTHR38765:SF1">
    <property type="entry name" value="DUF484 DOMAIN-CONTAINING PROTEIN"/>
    <property type="match status" value="1"/>
</dbReference>
<dbReference type="Gene3D" id="3.30.450.40">
    <property type="match status" value="1"/>
</dbReference>
<evidence type="ECO:0000313" key="1">
    <source>
        <dbReference type="EMBL" id="VVD68959.1"/>
    </source>
</evidence>
<accession>A0A5E4S4H9</accession>
<dbReference type="Proteomes" id="UP000333828">
    <property type="component" value="Unassembled WGS sequence"/>
</dbReference>
<dbReference type="InterPro" id="IPR029016">
    <property type="entry name" value="GAF-like_dom_sf"/>
</dbReference>
<evidence type="ECO:0008006" key="3">
    <source>
        <dbReference type="Google" id="ProtNLM"/>
    </source>
</evidence>
<proteinExistence type="predicted"/>
<dbReference type="EMBL" id="CABPSI010000001">
    <property type="protein sequence ID" value="VVD68959.1"/>
    <property type="molecule type" value="Genomic_DNA"/>
</dbReference>
<evidence type="ECO:0000313" key="2">
    <source>
        <dbReference type="Proteomes" id="UP000333828"/>
    </source>
</evidence>
<name>A0A5E4S4H9_9BURK</name>